<dbReference type="InterPro" id="IPR036514">
    <property type="entry name" value="SGNH_hydro_sf"/>
</dbReference>
<gene>
    <name evidence="4" type="ORF">SCA03_18790</name>
</gene>
<sequence length="357" mass="37681">MPMSKASSARVARRIATAAAYGGGGVGLLGGAAIGLLFTEIQLAKRKVGGADEPPHADGLYGTAFARPAPERPLRLALLGDSTAAGQGVHRARQTPGALLASALAAIAERPVRLRNVAVPGAQSDDLERQVTLLLGEQPPGEAPDVCVVMIGANDVTHRMPPARSVRHLSDAVARLRTAACEVVVCTCPDLGSVEPVAQPLRWIARRLSRQLAAAQTIAVVEEGGRTVSLGDLLGPEFSANPRELFGPDNYHPSAEGYATAAMAVLPTVCAALGLWPTEDERPDARRREGILPVARAAAEAAAEGGTEVAAIRGPWALLKHRRRRRLPPPEDGADGPRATDRKRRRGDEKREHTRGR</sequence>
<dbReference type="EMBL" id="BJMM01000007">
    <property type="protein sequence ID" value="GEB49328.1"/>
    <property type="molecule type" value="Genomic_DNA"/>
</dbReference>
<evidence type="ECO:0000313" key="5">
    <source>
        <dbReference type="Proteomes" id="UP000319210"/>
    </source>
</evidence>
<keyword evidence="2" id="KW-0472">Membrane</keyword>
<organism evidence="4 5">
    <name type="scientific">Streptomyces cacaoi</name>
    <dbReference type="NCBI Taxonomy" id="1898"/>
    <lineage>
        <taxon>Bacteria</taxon>
        <taxon>Bacillati</taxon>
        <taxon>Actinomycetota</taxon>
        <taxon>Actinomycetes</taxon>
        <taxon>Kitasatosporales</taxon>
        <taxon>Streptomycetaceae</taxon>
        <taxon>Streptomyces</taxon>
    </lineage>
</organism>
<comment type="caution">
    <text evidence="4">The sequence shown here is derived from an EMBL/GenBank/DDBJ whole genome shotgun (WGS) entry which is preliminary data.</text>
</comment>
<dbReference type="InterPro" id="IPR013830">
    <property type="entry name" value="SGNH_hydro"/>
</dbReference>
<dbReference type="GO" id="GO:0004622">
    <property type="term" value="F:phosphatidylcholine lysophospholipase activity"/>
    <property type="evidence" value="ECO:0007669"/>
    <property type="project" value="TreeGrafter"/>
</dbReference>
<dbReference type="Pfam" id="PF13472">
    <property type="entry name" value="Lipase_GDSL_2"/>
    <property type="match status" value="1"/>
</dbReference>
<reference evidence="4 5" key="1">
    <citation type="submission" date="2019-06" db="EMBL/GenBank/DDBJ databases">
        <title>Whole genome shotgun sequence of Streptomyces cacaoi subsp. cacaoi NBRC 12748.</title>
        <authorList>
            <person name="Hosoyama A."/>
            <person name="Uohara A."/>
            <person name="Ohji S."/>
            <person name="Ichikawa N."/>
        </authorList>
    </citation>
    <scope>NUCLEOTIDE SEQUENCE [LARGE SCALE GENOMIC DNA]</scope>
    <source>
        <strain evidence="4 5">NBRC 12748</strain>
    </source>
</reference>
<feature type="region of interest" description="Disordered" evidence="1">
    <location>
        <begin position="320"/>
        <end position="357"/>
    </location>
</feature>
<dbReference type="InterPro" id="IPR051532">
    <property type="entry name" value="Ester_Hydrolysis_Enzymes"/>
</dbReference>
<dbReference type="AlphaFoldDB" id="A0A4Y3QY04"/>
<evidence type="ECO:0000259" key="3">
    <source>
        <dbReference type="Pfam" id="PF13472"/>
    </source>
</evidence>
<dbReference type="PANTHER" id="PTHR30383">
    <property type="entry name" value="THIOESTERASE 1/PROTEASE 1/LYSOPHOSPHOLIPASE L1"/>
    <property type="match status" value="1"/>
</dbReference>
<dbReference type="CDD" id="cd01836">
    <property type="entry name" value="FeeA_FeeB_like"/>
    <property type="match status" value="1"/>
</dbReference>
<keyword evidence="2" id="KW-1133">Transmembrane helix</keyword>
<keyword evidence="5" id="KW-1185">Reference proteome</keyword>
<dbReference type="Proteomes" id="UP000319210">
    <property type="component" value="Unassembled WGS sequence"/>
</dbReference>
<dbReference type="PANTHER" id="PTHR30383:SF5">
    <property type="entry name" value="SGNH HYDROLASE-TYPE ESTERASE DOMAIN-CONTAINING PROTEIN"/>
    <property type="match status" value="1"/>
</dbReference>
<proteinExistence type="predicted"/>
<accession>A0A4Y3QY04</accession>
<feature type="domain" description="SGNH hydrolase-type esterase" evidence="3">
    <location>
        <begin position="78"/>
        <end position="259"/>
    </location>
</feature>
<dbReference type="RefSeq" id="WP_063764705.1">
    <property type="nucleotide sequence ID" value="NZ_BJMM01000007.1"/>
</dbReference>
<name>A0A4Y3QY04_STRCI</name>
<protein>
    <submittedName>
        <fullName evidence="4">Lipase</fullName>
    </submittedName>
</protein>
<dbReference type="SUPFAM" id="SSF52266">
    <property type="entry name" value="SGNH hydrolase"/>
    <property type="match status" value="1"/>
</dbReference>
<feature type="transmembrane region" description="Helical" evidence="2">
    <location>
        <begin position="20"/>
        <end position="38"/>
    </location>
</feature>
<evidence type="ECO:0000256" key="1">
    <source>
        <dbReference type="SAM" id="MobiDB-lite"/>
    </source>
</evidence>
<evidence type="ECO:0000256" key="2">
    <source>
        <dbReference type="SAM" id="Phobius"/>
    </source>
</evidence>
<evidence type="ECO:0000313" key="4">
    <source>
        <dbReference type="EMBL" id="GEB49328.1"/>
    </source>
</evidence>
<dbReference type="Gene3D" id="3.40.50.1110">
    <property type="entry name" value="SGNH hydrolase"/>
    <property type="match status" value="1"/>
</dbReference>
<keyword evidence="2" id="KW-0812">Transmembrane</keyword>